<evidence type="ECO:0000313" key="2">
    <source>
        <dbReference type="Proteomes" id="UP000799429"/>
    </source>
</evidence>
<sequence length="470" mass="54763">MSHMLVNRILGQEIHFGLRKEGVVIRALTKDGLLQYVPCRVFTNEDSVDIPLSLIQDCVHWANINSRHIEFRRKPAIWKTRPGNWVMDLTTRHVRRRNSLLVDPHSDLFRCVAGIFGHFEETKRFTSFQPHRGLLSVEIRHLELSFFGNSNGLLQCRELQAEMDPNQDAGTWYGLESKVVLRDIHDTERRSIIAALGALKYQRRGMHVTVRATTTNEYGRFWIDNLLGRLLCPPEPRLLHSKAQFHAFTSFVLPDPLTGRTGTEEAFHTLRSGYCQPWVPLNDDLKTILKAIKRLSPQREYYPEDKRKLQQVKWDKSLTMLIQHENCEPLVEEILRKSNRLQAFTQLDQAEEESDHDILSHLRKRVSAHRLIYERDSSIYGINRTVEDTVYQPRDRNANLVQSRNVYQVVKLLLKRPFSIPFPKMHFTAMLGDWKLIGRFGNDPNCLSHSMIDLIESNIAEKWGSPMDVW</sequence>
<organism evidence="1 2">
    <name type="scientific">Patellaria atrata CBS 101060</name>
    <dbReference type="NCBI Taxonomy" id="1346257"/>
    <lineage>
        <taxon>Eukaryota</taxon>
        <taxon>Fungi</taxon>
        <taxon>Dikarya</taxon>
        <taxon>Ascomycota</taxon>
        <taxon>Pezizomycotina</taxon>
        <taxon>Dothideomycetes</taxon>
        <taxon>Dothideomycetes incertae sedis</taxon>
        <taxon>Patellariales</taxon>
        <taxon>Patellariaceae</taxon>
        <taxon>Patellaria</taxon>
    </lineage>
</organism>
<accession>A0A9P4VPV2</accession>
<proteinExistence type="predicted"/>
<reference evidence="1" key="1">
    <citation type="journal article" date="2020" name="Stud. Mycol.">
        <title>101 Dothideomycetes genomes: a test case for predicting lifestyles and emergence of pathogens.</title>
        <authorList>
            <person name="Haridas S."/>
            <person name="Albert R."/>
            <person name="Binder M."/>
            <person name="Bloem J."/>
            <person name="Labutti K."/>
            <person name="Salamov A."/>
            <person name="Andreopoulos B."/>
            <person name="Baker S."/>
            <person name="Barry K."/>
            <person name="Bills G."/>
            <person name="Bluhm B."/>
            <person name="Cannon C."/>
            <person name="Castanera R."/>
            <person name="Culley D."/>
            <person name="Daum C."/>
            <person name="Ezra D."/>
            <person name="Gonzalez J."/>
            <person name="Henrissat B."/>
            <person name="Kuo A."/>
            <person name="Liang C."/>
            <person name="Lipzen A."/>
            <person name="Lutzoni F."/>
            <person name="Magnuson J."/>
            <person name="Mondo S."/>
            <person name="Nolan M."/>
            <person name="Ohm R."/>
            <person name="Pangilinan J."/>
            <person name="Park H.-J."/>
            <person name="Ramirez L."/>
            <person name="Alfaro M."/>
            <person name="Sun H."/>
            <person name="Tritt A."/>
            <person name="Yoshinaga Y."/>
            <person name="Zwiers L.-H."/>
            <person name="Turgeon B."/>
            <person name="Goodwin S."/>
            <person name="Spatafora J."/>
            <person name="Crous P."/>
            <person name="Grigoriev I."/>
        </authorList>
    </citation>
    <scope>NUCLEOTIDE SEQUENCE</scope>
    <source>
        <strain evidence="1">CBS 101060</strain>
    </source>
</reference>
<keyword evidence="2" id="KW-1185">Reference proteome</keyword>
<name>A0A9P4VPV2_9PEZI</name>
<dbReference type="OrthoDB" id="3182339at2759"/>
<evidence type="ECO:0000313" key="1">
    <source>
        <dbReference type="EMBL" id="KAF2837132.1"/>
    </source>
</evidence>
<comment type="caution">
    <text evidence="1">The sequence shown here is derived from an EMBL/GenBank/DDBJ whole genome shotgun (WGS) entry which is preliminary data.</text>
</comment>
<dbReference type="EMBL" id="MU006101">
    <property type="protein sequence ID" value="KAF2837132.1"/>
    <property type="molecule type" value="Genomic_DNA"/>
</dbReference>
<dbReference type="Proteomes" id="UP000799429">
    <property type="component" value="Unassembled WGS sequence"/>
</dbReference>
<dbReference type="AlphaFoldDB" id="A0A9P4VPV2"/>
<gene>
    <name evidence="1" type="ORF">M501DRAFT_1059598</name>
</gene>
<protein>
    <submittedName>
        <fullName evidence="1">Uncharacterized protein</fullName>
    </submittedName>
</protein>